<dbReference type="GO" id="GO:0015833">
    <property type="term" value="P:peptide transport"/>
    <property type="evidence" value="ECO:0007669"/>
    <property type="project" value="InterPro"/>
</dbReference>
<dbReference type="SMART" id="SM00382">
    <property type="entry name" value="AAA"/>
    <property type="match status" value="1"/>
</dbReference>
<evidence type="ECO:0000256" key="5">
    <source>
        <dbReference type="ARBA" id="ARBA00022519"/>
    </source>
</evidence>
<keyword evidence="6" id="KW-0547">Nucleotide-binding</keyword>
<dbReference type="InterPro" id="IPR003593">
    <property type="entry name" value="AAA+_ATPase"/>
</dbReference>
<comment type="subcellular location">
    <subcellularLocation>
        <location evidence="1">Cell membrane</location>
        <topology evidence="1">Peripheral membrane protein</topology>
    </subcellularLocation>
</comment>
<dbReference type="SUPFAM" id="SSF52540">
    <property type="entry name" value="P-loop containing nucleoside triphosphate hydrolases"/>
    <property type="match status" value="1"/>
</dbReference>
<dbReference type="GO" id="GO:0005886">
    <property type="term" value="C:plasma membrane"/>
    <property type="evidence" value="ECO:0007669"/>
    <property type="project" value="UniProtKB-SubCell"/>
</dbReference>
<evidence type="ECO:0000256" key="1">
    <source>
        <dbReference type="ARBA" id="ARBA00004202"/>
    </source>
</evidence>
<protein>
    <submittedName>
        <fullName evidence="11">ABC transporter ATP-binding protein</fullName>
    </submittedName>
</protein>
<evidence type="ECO:0000256" key="4">
    <source>
        <dbReference type="ARBA" id="ARBA00022475"/>
    </source>
</evidence>
<dbReference type="AlphaFoldDB" id="A0A6B1DSP3"/>
<keyword evidence="3" id="KW-0813">Transport</keyword>
<reference evidence="11" key="1">
    <citation type="submission" date="2019-09" db="EMBL/GenBank/DDBJ databases">
        <title>Characterisation of the sponge microbiome using genome-centric metagenomics.</title>
        <authorList>
            <person name="Engelberts J.P."/>
            <person name="Robbins S.J."/>
            <person name="De Goeij J.M."/>
            <person name="Aranda M."/>
            <person name="Bell S.C."/>
            <person name="Webster N.S."/>
        </authorList>
    </citation>
    <scope>NUCLEOTIDE SEQUENCE</scope>
    <source>
        <strain evidence="11">SB0662_bin_9</strain>
    </source>
</reference>
<evidence type="ECO:0000256" key="9">
    <source>
        <dbReference type="ARBA" id="ARBA00023136"/>
    </source>
</evidence>
<evidence type="ECO:0000256" key="6">
    <source>
        <dbReference type="ARBA" id="ARBA00022741"/>
    </source>
</evidence>
<proteinExistence type="inferred from homology"/>
<dbReference type="PROSITE" id="PS00211">
    <property type="entry name" value="ABC_TRANSPORTER_1"/>
    <property type="match status" value="1"/>
</dbReference>
<keyword evidence="7 11" id="KW-0067">ATP-binding</keyword>
<comment type="similarity">
    <text evidence="2">Belongs to the ABC transporter superfamily.</text>
</comment>
<dbReference type="EMBL" id="VXPY01000053">
    <property type="protein sequence ID" value="MYD90251.1"/>
    <property type="molecule type" value="Genomic_DNA"/>
</dbReference>
<gene>
    <name evidence="11" type="ORF">F4Y08_07915</name>
</gene>
<dbReference type="Gene3D" id="3.40.50.300">
    <property type="entry name" value="P-loop containing nucleotide triphosphate hydrolases"/>
    <property type="match status" value="1"/>
</dbReference>
<dbReference type="GO" id="GO:0005524">
    <property type="term" value="F:ATP binding"/>
    <property type="evidence" value="ECO:0007669"/>
    <property type="project" value="UniProtKB-KW"/>
</dbReference>
<evidence type="ECO:0000313" key="11">
    <source>
        <dbReference type="EMBL" id="MYD90251.1"/>
    </source>
</evidence>
<dbReference type="InterPro" id="IPR050388">
    <property type="entry name" value="ABC_Ni/Peptide_Import"/>
</dbReference>
<dbReference type="InterPro" id="IPR017871">
    <property type="entry name" value="ABC_transporter-like_CS"/>
</dbReference>
<evidence type="ECO:0000259" key="10">
    <source>
        <dbReference type="PROSITE" id="PS50893"/>
    </source>
</evidence>
<dbReference type="InterPro" id="IPR027417">
    <property type="entry name" value="P-loop_NTPase"/>
</dbReference>
<feature type="domain" description="ABC transporter" evidence="10">
    <location>
        <begin position="13"/>
        <end position="274"/>
    </location>
</feature>
<sequence length="353" mass="38488">MSDTGRGDLLLEVRNLQVHFYLFEGVVQAVNDVSFDVHRGRTLGIIGESGSGKSVSAQSVMGIVPSPPAKQLAGEIRLHRATPDGGIETVDLGRLDPRGQEYRDVRGGEIGMIFQEPMTSFSPLHTVGDQIGEAILLHIPDSTQQSARERTEDLLRRVGIPRPDRAVDAYPHELSGGMRQRAMIAMALSCDPALLIADEPTTALDVTIEAQILELIQELQDDLNMAIIYISHDLAVVGGVADEVMVMYLGLVMEHADAETIFDEPLHPYTRALWQSIPKIDGPLEQLVPISGNIPNPFAVHKGCPFYARCTERIQGVCDESPPPVLEPRQGHTVRCFLYADDVDLASNGATGD</sequence>
<dbReference type="CDD" id="cd03257">
    <property type="entry name" value="ABC_NikE_OppD_transporters"/>
    <property type="match status" value="1"/>
</dbReference>
<evidence type="ECO:0000256" key="8">
    <source>
        <dbReference type="ARBA" id="ARBA00022967"/>
    </source>
</evidence>
<accession>A0A6B1DSP3</accession>
<dbReference type="PANTHER" id="PTHR43297">
    <property type="entry name" value="OLIGOPEPTIDE TRANSPORT ATP-BINDING PROTEIN APPD"/>
    <property type="match status" value="1"/>
</dbReference>
<name>A0A6B1DSP3_9CHLR</name>
<dbReference type="PROSITE" id="PS50893">
    <property type="entry name" value="ABC_TRANSPORTER_2"/>
    <property type="match status" value="1"/>
</dbReference>
<evidence type="ECO:0000256" key="2">
    <source>
        <dbReference type="ARBA" id="ARBA00005417"/>
    </source>
</evidence>
<dbReference type="Pfam" id="PF08352">
    <property type="entry name" value="oligo_HPY"/>
    <property type="match status" value="1"/>
</dbReference>
<keyword evidence="9" id="KW-0472">Membrane</keyword>
<dbReference type="NCBIfam" id="TIGR01727">
    <property type="entry name" value="oligo_HPY"/>
    <property type="match status" value="1"/>
</dbReference>
<dbReference type="InterPro" id="IPR013563">
    <property type="entry name" value="Oligopep_ABC_C"/>
</dbReference>
<dbReference type="Pfam" id="PF00005">
    <property type="entry name" value="ABC_tran"/>
    <property type="match status" value="1"/>
</dbReference>
<evidence type="ECO:0000256" key="3">
    <source>
        <dbReference type="ARBA" id="ARBA00022448"/>
    </source>
</evidence>
<keyword evidence="5" id="KW-0997">Cell inner membrane</keyword>
<comment type="caution">
    <text evidence="11">The sequence shown here is derived from an EMBL/GenBank/DDBJ whole genome shotgun (WGS) entry which is preliminary data.</text>
</comment>
<dbReference type="GO" id="GO:0016887">
    <property type="term" value="F:ATP hydrolysis activity"/>
    <property type="evidence" value="ECO:0007669"/>
    <property type="project" value="InterPro"/>
</dbReference>
<dbReference type="PANTHER" id="PTHR43297:SF14">
    <property type="entry name" value="ATPASE AAA-TYPE CORE DOMAIN-CONTAINING PROTEIN"/>
    <property type="match status" value="1"/>
</dbReference>
<keyword evidence="8" id="KW-1278">Translocase</keyword>
<evidence type="ECO:0000256" key="7">
    <source>
        <dbReference type="ARBA" id="ARBA00022840"/>
    </source>
</evidence>
<organism evidence="11">
    <name type="scientific">Caldilineaceae bacterium SB0662_bin_9</name>
    <dbReference type="NCBI Taxonomy" id="2605258"/>
    <lineage>
        <taxon>Bacteria</taxon>
        <taxon>Bacillati</taxon>
        <taxon>Chloroflexota</taxon>
        <taxon>Caldilineae</taxon>
        <taxon>Caldilineales</taxon>
        <taxon>Caldilineaceae</taxon>
    </lineage>
</organism>
<keyword evidence="4" id="KW-1003">Cell membrane</keyword>
<dbReference type="FunFam" id="3.40.50.300:FF:000016">
    <property type="entry name" value="Oligopeptide ABC transporter ATP-binding component"/>
    <property type="match status" value="1"/>
</dbReference>
<dbReference type="InterPro" id="IPR003439">
    <property type="entry name" value="ABC_transporter-like_ATP-bd"/>
</dbReference>